<dbReference type="PANTHER" id="PTHR15885">
    <property type="entry name" value="COILED-COIL DOMAIN-CONTAINING PROTEIN 174"/>
    <property type="match status" value="1"/>
</dbReference>
<dbReference type="eggNOG" id="KOG4293">
    <property type="taxonomic scope" value="Eukaryota"/>
</dbReference>
<feature type="compositionally biased region" description="Basic and acidic residues" evidence="2">
    <location>
        <begin position="173"/>
        <end position="185"/>
    </location>
</feature>
<gene>
    <name evidence="3" type="ORF">SELMODRAFT_112176</name>
    <name evidence="4" type="ORF">SELMODRAFT_78672</name>
</gene>
<protein>
    <submittedName>
        <fullName evidence="4">Uncharacterized protein</fullName>
    </submittedName>
</protein>
<evidence type="ECO:0000313" key="3">
    <source>
        <dbReference type="EMBL" id="EFJ18725.1"/>
    </source>
</evidence>
<name>D8QVL4_SELML</name>
<reference evidence="4 5" key="1">
    <citation type="journal article" date="2011" name="Science">
        <title>The Selaginella genome identifies genetic changes associated with the evolution of vascular plants.</title>
        <authorList>
            <person name="Banks J.A."/>
            <person name="Nishiyama T."/>
            <person name="Hasebe M."/>
            <person name="Bowman J.L."/>
            <person name="Gribskov M."/>
            <person name="dePamphilis C."/>
            <person name="Albert V.A."/>
            <person name="Aono N."/>
            <person name="Aoyama T."/>
            <person name="Ambrose B.A."/>
            <person name="Ashton N.W."/>
            <person name="Axtell M.J."/>
            <person name="Barker E."/>
            <person name="Barker M.S."/>
            <person name="Bennetzen J.L."/>
            <person name="Bonawitz N.D."/>
            <person name="Chapple C."/>
            <person name="Cheng C."/>
            <person name="Correa L.G."/>
            <person name="Dacre M."/>
            <person name="DeBarry J."/>
            <person name="Dreyer I."/>
            <person name="Elias M."/>
            <person name="Engstrom E.M."/>
            <person name="Estelle M."/>
            <person name="Feng L."/>
            <person name="Finet C."/>
            <person name="Floyd S.K."/>
            <person name="Frommer W.B."/>
            <person name="Fujita T."/>
            <person name="Gramzow L."/>
            <person name="Gutensohn M."/>
            <person name="Harholt J."/>
            <person name="Hattori M."/>
            <person name="Heyl A."/>
            <person name="Hirai T."/>
            <person name="Hiwatashi Y."/>
            <person name="Ishikawa M."/>
            <person name="Iwata M."/>
            <person name="Karol K.G."/>
            <person name="Koehler B."/>
            <person name="Kolukisaoglu U."/>
            <person name="Kubo M."/>
            <person name="Kurata T."/>
            <person name="Lalonde S."/>
            <person name="Li K."/>
            <person name="Li Y."/>
            <person name="Litt A."/>
            <person name="Lyons E."/>
            <person name="Manning G."/>
            <person name="Maruyama T."/>
            <person name="Michael T.P."/>
            <person name="Mikami K."/>
            <person name="Miyazaki S."/>
            <person name="Morinaga S."/>
            <person name="Murata T."/>
            <person name="Mueller-Roeber B."/>
            <person name="Nelson D.R."/>
            <person name="Obara M."/>
            <person name="Oguri Y."/>
            <person name="Olmstead R.G."/>
            <person name="Onodera N."/>
            <person name="Petersen B.L."/>
            <person name="Pils B."/>
            <person name="Prigge M."/>
            <person name="Rensing S.A."/>
            <person name="Riano-Pachon D.M."/>
            <person name="Roberts A.W."/>
            <person name="Sato Y."/>
            <person name="Scheller H.V."/>
            <person name="Schulz B."/>
            <person name="Schulz C."/>
            <person name="Shakirov E.V."/>
            <person name="Shibagaki N."/>
            <person name="Shinohara N."/>
            <person name="Shippen D.E."/>
            <person name="Soerensen I."/>
            <person name="Sotooka R."/>
            <person name="Sugimoto N."/>
            <person name="Sugita M."/>
            <person name="Sumikawa N."/>
            <person name="Tanurdzic M."/>
            <person name="Theissen G."/>
            <person name="Ulvskov P."/>
            <person name="Wakazuki S."/>
            <person name="Weng J.K."/>
            <person name="Willats W.W."/>
            <person name="Wipf D."/>
            <person name="Wolf P.G."/>
            <person name="Yang L."/>
            <person name="Zimmer A.D."/>
            <person name="Zhu Q."/>
            <person name="Mitros T."/>
            <person name="Hellsten U."/>
            <person name="Loque D."/>
            <person name="Otillar R."/>
            <person name="Salamov A."/>
            <person name="Schmutz J."/>
            <person name="Shapiro H."/>
            <person name="Lindquist E."/>
            <person name="Lucas S."/>
            <person name="Rokhsar D."/>
            <person name="Grigoriev I.V."/>
        </authorList>
    </citation>
    <scope>NUCLEOTIDE SEQUENCE [LARGE SCALE GENOMIC DNA]</scope>
</reference>
<evidence type="ECO:0000256" key="1">
    <source>
        <dbReference type="ARBA" id="ARBA00023054"/>
    </source>
</evidence>
<sequence>MEARRERRVESLGWLTESSVMPKKQKVIEGVGAGSIVELRAQLYQTQEAVKQGDSTVLVRSRKKSDLFSKKNPGVDDRETRDKLIFKQERDGTASYEALEKKAQLYDKLVRGELPDEEEKEKYSVDFLRKGFLEDEKEEMERNRRGETSADDDEPESLSDMNFLPGKPTYGPNHKELVREVNRETVEAREKAAELKQRRQSIAEKQRARLRKAFVKKELEKHKSSAANSHAPPAEPLQQEQQA</sequence>
<evidence type="ECO:0000313" key="4">
    <source>
        <dbReference type="EMBL" id="EFJ36082.1"/>
    </source>
</evidence>
<dbReference type="InParanoid" id="D8QVL4"/>
<proteinExistence type="predicted"/>
<dbReference type="Proteomes" id="UP000001514">
    <property type="component" value="Unassembled WGS sequence"/>
</dbReference>
<dbReference type="STRING" id="88036.D8QVL4"/>
<dbReference type="GO" id="GO:0005634">
    <property type="term" value="C:nucleus"/>
    <property type="evidence" value="ECO:0000318"/>
    <property type="project" value="GO_Central"/>
</dbReference>
<dbReference type="KEGG" id="smo:SELMODRAFT_78672"/>
<dbReference type="OMA" id="KYCVDFL"/>
<keyword evidence="5" id="KW-1185">Reference proteome</keyword>
<accession>D8QVL4</accession>
<dbReference type="Gramene" id="EFJ18725">
    <property type="protein sequence ID" value="EFJ18725"/>
    <property type="gene ID" value="SELMODRAFT_112176"/>
</dbReference>
<dbReference type="PANTHER" id="PTHR15885:SF1">
    <property type="entry name" value="COILED-COIL DOMAIN-CONTAINING PROTEIN 174"/>
    <property type="match status" value="1"/>
</dbReference>
<dbReference type="InterPro" id="IPR025066">
    <property type="entry name" value="CCDC174-like"/>
</dbReference>
<organism evidence="5">
    <name type="scientific">Selaginella moellendorffii</name>
    <name type="common">Spikemoss</name>
    <dbReference type="NCBI Taxonomy" id="88036"/>
    <lineage>
        <taxon>Eukaryota</taxon>
        <taxon>Viridiplantae</taxon>
        <taxon>Streptophyta</taxon>
        <taxon>Embryophyta</taxon>
        <taxon>Tracheophyta</taxon>
        <taxon>Lycopodiopsida</taxon>
        <taxon>Selaginellales</taxon>
        <taxon>Selaginellaceae</taxon>
        <taxon>Selaginella</taxon>
    </lineage>
</organism>
<feature type="compositionally biased region" description="Basic and acidic residues" evidence="2">
    <location>
        <begin position="136"/>
        <end position="148"/>
    </location>
</feature>
<dbReference type="EMBL" id="GL377609">
    <property type="protein sequence ID" value="EFJ18725.1"/>
    <property type="molecule type" value="Genomic_DNA"/>
</dbReference>
<dbReference type="AlphaFoldDB" id="D8QVL4"/>
<dbReference type="HOGENOM" id="CLU_088731_0_0_1"/>
<evidence type="ECO:0000313" key="5">
    <source>
        <dbReference type="Proteomes" id="UP000001514"/>
    </source>
</evidence>
<dbReference type="KEGG" id="smo:SELMODRAFT_112176"/>
<dbReference type="Gramene" id="EFJ36082">
    <property type="protein sequence ID" value="EFJ36082"/>
    <property type="gene ID" value="SELMODRAFT_78672"/>
</dbReference>
<dbReference type="OrthoDB" id="333551at2759"/>
<feature type="region of interest" description="Disordered" evidence="2">
    <location>
        <begin position="213"/>
        <end position="243"/>
    </location>
</feature>
<evidence type="ECO:0000256" key="2">
    <source>
        <dbReference type="SAM" id="MobiDB-lite"/>
    </source>
</evidence>
<keyword evidence="1" id="KW-0175">Coiled coil</keyword>
<feature type="region of interest" description="Disordered" evidence="2">
    <location>
        <begin position="136"/>
        <end position="185"/>
    </location>
</feature>
<dbReference type="EMBL" id="GL377567">
    <property type="protein sequence ID" value="EFJ36082.1"/>
    <property type="molecule type" value="Genomic_DNA"/>
</dbReference>